<dbReference type="GO" id="GO:0000030">
    <property type="term" value="F:mannosyltransferase activity"/>
    <property type="evidence" value="ECO:0007669"/>
    <property type="project" value="TreeGrafter"/>
</dbReference>
<dbReference type="Proteomes" id="UP000770015">
    <property type="component" value="Unassembled WGS sequence"/>
</dbReference>
<dbReference type="SUPFAM" id="SSF53448">
    <property type="entry name" value="Nucleotide-diphospho-sugar transferases"/>
    <property type="match status" value="1"/>
</dbReference>
<accession>A0A9P8V687</accession>
<feature type="transmembrane region" description="Helical" evidence="3">
    <location>
        <begin position="260"/>
        <end position="281"/>
    </location>
</feature>
<keyword evidence="3" id="KW-0472">Membrane</keyword>
<gene>
    <name evidence="4" type="ORF">F5X68DRAFT_213186</name>
</gene>
<comment type="similarity">
    <text evidence="1">Belongs to the glycosyltransferase 32 family.</text>
</comment>
<keyword evidence="2 4" id="KW-0808">Transferase</keyword>
<keyword evidence="5" id="KW-1185">Reference proteome</keyword>
<feature type="transmembrane region" description="Helical" evidence="3">
    <location>
        <begin position="52"/>
        <end position="71"/>
    </location>
</feature>
<keyword evidence="3" id="KW-0812">Transmembrane</keyword>
<dbReference type="OrthoDB" id="3647at2759"/>
<dbReference type="EMBL" id="JAGSXJ010000022">
    <property type="protein sequence ID" value="KAH6677786.1"/>
    <property type="molecule type" value="Genomic_DNA"/>
</dbReference>
<dbReference type="AlphaFoldDB" id="A0A9P8V687"/>
<evidence type="ECO:0000256" key="1">
    <source>
        <dbReference type="ARBA" id="ARBA00009003"/>
    </source>
</evidence>
<dbReference type="GO" id="GO:0051999">
    <property type="term" value="P:mannosyl-inositol phosphorylceramide biosynthetic process"/>
    <property type="evidence" value="ECO:0007669"/>
    <property type="project" value="TreeGrafter"/>
</dbReference>
<reference evidence="4" key="1">
    <citation type="journal article" date="2021" name="Nat. Commun.">
        <title>Genetic determinants of endophytism in the Arabidopsis root mycobiome.</title>
        <authorList>
            <person name="Mesny F."/>
            <person name="Miyauchi S."/>
            <person name="Thiergart T."/>
            <person name="Pickel B."/>
            <person name="Atanasova L."/>
            <person name="Karlsson M."/>
            <person name="Huettel B."/>
            <person name="Barry K.W."/>
            <person name="Haridas S."/>
            <person name="Chen C."/>
            <person name="Bauer D."/>
            <person name="Andreopoulos W."/>
            <person name="Pangilinan J."/>
            <person name="LaButti K."/>
            <person name="Riley R."/>
            <person name="Lipzen A."/>
            <person name="Clum A."/>
            <person name="Drula E."/>
            <person name="Henrissat B."/>
            <person name="Kohler A."/>
            <person name="Grigoriev I.V."/>
            <person name="Martin F.M."/>
            <person name="Hacquard S."/>
        </authorList>
    </citation>
    <scope>NUCLEOTIDE SEQUENCE</scope>
    <source>
        <strain evidence="4">MPI-SDFR-AT-0117</strain>
    </source>
</reference>
<evidence type="ECO:0000256" key="2">
    <source>
        <dbReference type="ARBA" id="ARBA00022679"/>
    </source>
</evidence>
<evidence type="ECO:0000313" key="4">
    <source>
        <dbReference type="EMBL" id="KAH6677786.1"/>
    </source>
</evidence>
<dbReference type="InterPro" id="IPR051706">
    <property type="entry name" value="Glycosyltransferase_domain"/>
</dbReference>
<comment type="caution">
    <text evidence="4">The sequence shown here is derived from an EMBL/GenBank/DDBJ whole genome shotgun (WGS) entry which is preliminary data.</text>
</comment>
<dbReference type="InterPro" id="IPR029044">
    <property type="entry name" value="Nucleotide-diphossugar_trans"/>
</dbReference>
<organism evidence="4 5">
    <name type="scientific">Plectosphaerella plurivora</name>
    <dbReference type="NCBI Taxonomy" id="936078"/>
    <lineage>
        <taxon>Eukaryota</taxon>
        <taxon>Fungi</taxon>
        <taxon>Dikarya</taxon>
        <taxon>Ascomycota</taxon>
        <taxon>Pezizomycotina</taxon>
        <taxon>Sordariomycetes</taxon>
        <taxon>Hypocreomycetidae</taxon>
        <taxon>Glomerellales</taxon>
        <taxon>Plectosphaerellaceae</taxon>
        <taxon>Plectosphaerella</taxon>
    </lineage>
</organism>
<dbReference type="PANTHER" id="PTHR32385">
    <property type="entry name" value="MANNOSYL PHOSPHORYLINOSITOL CERAMIDE SYNTHASE"/>
    <property type="match status" value="1"/>
</dbReference>
<protein>
    <submittedName>
        <fullName evidence="4">Nucleotide-diphospho-sugar transferase</fullName>
    </submittedName>
</protein>
<dbReference type="GO" id="GO:0016020">
    <property type="term" value="C:membrane"/>
    <property type="evidence" value="ECO:0007669"/>
    <property type="project" value="GOC"/>
</dbReference>
<keyword evidence="3" id="KW-1133">Transmembrane helix</keyword>
<evidence type="ECO:0000313" key="5">
    <source>
        <dbReference type="Proteomes" id="UP000770015"/>
    </source>
</evidence>
<evidence type="ECO:0000256" key="3">
    <source>
        <dbReference type="SAM" id="Phobius"/>
    </source>
</evidence>
<dbReference type="PANTHER" id="PTHR32385:SF15">
    <property type="entry name" value="INOSITOL PHOSPHOCERAMIDE MANNOSYLTRANSFERASE 1"/>
    <property type="match status" value="1"/>
</dbReference>
<sequence length="370" mass="42783">MANLRQYIQRLAKSFQPRDTPDDEERLIKAEEDGQQQSPSTTGRRWPAPGKVTLWLLFMDLIIFVALLWILNPLITLLNRNEELFPADLKFDPEAKAHKNWDPASPNAIPRILHQTSANSTIPAKWVESQGSCLKTYPDWEYKLWTDESFREFLVANYPWFVDSWDNYPFPIQRADSLRYFVLYHYGGMYLDMDTVCNKSIPIHQFDPSVPIAIWQSTLPTGVTNDFMMASARHPAYERLITQLPVYFKRTHWWGHLQPYCNIMIAAGPMFVTLVLMGFLLEQPSLPSPLLKVIEPLELMPFITDLQSSTWHGSDAQALMWLGVRPWSWYALGVVGLIIGLWLVNWAVVALYKVVSRKAPELMNKEVKLN</sequence>
<dbReference type="InterPro" id="IPR007577">
    <property type="entry name" value="GlycoTrfase_DXD_sugar-bd_CS"/>
</dbReference>
<name>A0A9P8V687_9PEZI</name>
<feature type="transmembrane region" description="Helical" evidence="3">
    <location>
        <begin position="329"/>
        <end position="355"/>
    </location>
</feature>
<dbReference type="Gene3D" id="3.90.550.20">
    <property type="match status" value="1"/>
</dbReference>
<proteinExistence type="inferred from homology"/>
<dbReference type="Pfam" id="PF04488">
    <property type="entry name" value="Gly_transf_sug"/>
    <property type="match status" value="1"/>
</dbReference>